<feature type="compositionally biased region" description="Pro residues" evidence="1">
    <location>
        <begin position="1"/>
        <end position="16"/>
    </location>
</feature>
<dbReference type="Proteomes" id="UP000231279">
    <property type="component" value="Unassembled WGS sequence"/>
</dbReference>
<feature type="region of interest" description="Disordered" evidence="1">
    <location>
        <begin position="1"/>
        <end position="28"/>
    </location>
</feature>
<evidence type="ECO:0000313" key="4">
    <source>
        <dbReference type="Proteomes" id="UP000231279"/>
    </source>
</evidence>
<dbReference type="EMBL" id="NKXS01002071">
    <property type="protein sequence ID" value="PIN15436.1"/>
    <property type="molecule type" value="Genomic_DNA"/>
</dbReference>
<name>A0A2G9HD49_9LAMI</name>
<protein>
    <submittedName>
        <fullName evidence="3">Uncharacterized protein</fullName>
    </submittedName>
</protein>
<feature type="transmembrane region" description="Helical" evidence="2">
    <location>
        <begin position="37"/>
        <end position="54"/>
    </location>
</feature>
<proteinExistence type="predicted"/>
<comment type="caution">
    <text evidence="3">The sequence shown here is derived from an EMBL/GenBank/DDBJ whole genome shotgun (WGS) entry which is preliminary data.</text>
</comment>
<keyword evidence="4" id="KW-1185">Reference proteome</keyword>
<keyword evidence="2" id="KW-0812">Transmembrane</keyword>
<evidence type="ECO:0000256" key="2">
    <source>
        <dbReference type="SAM" id="Phobius"/>
    </source>
</evidence>
<dbReference type="AlphaFoldDB" id="A0A2G9HD49"/>
<organism evidence="3 4">
    <name type="scientific">Handroanthus impetiginosus</name>
    <dbReference type="NCBI Taxonomy" id="429701"/>
    <lineage>
        <taxon>Eukaryota</taxon>
        <taxon>Viridiplantae</taxon>
        <taxon>Streptophyta</taxon>
        <taxon>Embryophyta</taxon>
        <taxon>Tracheophyta</taxon>
        <taxon>Spermatophyta</taxon>
        <taxon>Magnoliopsida</taxon>
        <taxon>eudicotyledons</taxon>
        <taxon>Gunneridae</taxon>
        <taxon>Pentapetalae</taxon>
        <taxon>asterids</taxon>
        <taxon>lamiids</taxon>
        <taxon>Lamiales</taxon>
        <taxon>Bignoniaceae</taxon>
        <taxon>Crescentiina</taxon>
        <taxon>Tabebuia alliance</taxon>
        <taxon>Handroanthus</taxon>
    </lineage>
</organism>
<evidence type="ECO:0000313" key="3">
    <source>
        <dbReference type="EMBL" id="PIN15436.1"/>
    </source>
</evidence>
<sequence>MNVFGPKPPPPPPPPPKPKKESPTAPVSVLPVSSSDGVGGAIAALGVAILVALSL</sequence>
<keyword evidence="2" id="KW-0472">Membrane</keyword>
<accession>A0A2G9HD49</accession>
<evidence type="ECO:0000256" key="1">
    <source>
        <dbReference type="SAM" id="MobiDB-lite"/>
    </source>
</evidence>
<gene>
    <name evidence="3" type="ORF">CDL12_11925</name>
</gene>
<reference evidence="4" key="1">
    <citation type="journal article" date="2018" name="Gigascience">
        <title>Genome assembly of the Pink Ipe (Handroanthus impetiginosus, Bignoniaceae), a highly valued, ecologically keystone Neotropical timber forest tree.</title>
        <authorList>
            <person name="Silva-Junior O.B."/>
            <person name="Grattapaglia D."/>
            <person name="Novaes E."/>
            <person name="Collevatti R.G."/>
        </authorList>
    </citation>
    <scope>NUCLEOTIDE SEQUENCE [LARGE SCALE GENOMIC DNA]</scope>
    <source>
        <strain evidence="4">cv. UFG-1</strain>
    </source>
</reference>
<keyword evidence="2" id="KW-1133">Transmembrane helix</keyword>